<dbReference type="EMBL" id="LUCM01005289">
    <property type="protein sequence ID" value="KAA0193040.1"/>
    <property type="molecule type" value="Genomic_DNA"/>
</dbReference>
<comment type="caution">
    <text evidence="1">The sequence shown here is derived from an EMBL/GenBank/DDBJ whole genome shotgun (WGS) entry which is preliminary data.</text>
</comment>
<dbReference type="Proteomes" id="UP000728185">
    <property type="component" value="Unassembled WGS sequence"/>
</dbReference>
<accession>A0A8E0RVQ4</accession>
<protein>
    <submittedName>
        <fullName evidence="1">Uncharacterized protein</fullName>
    </submittedName>
</protein>
<keyword evidence="2" id="KW-1185">Reference proteome</keyword>
<organism evidence="1 2">
    <name type="scientific">Fasciolopsis buskii</name>
    <dbReference type="NCBI Taxonomy" id="27845"/>
    <lineage>
        <taxon>Eukaryota</taxon>
        <taxon>Metazoa</taxon>
        <taxon>Spiralia</taxon>
        <taxon>Lophotrochozoa</taxon>
        <taxon>Platyhelminthes</taxon>
        <taxon>Trematoda</taxon>
        <taxon>Digenea</taxon>
        <taxon>Plagiorchiida</taxon>
        <taxon>Echinostomata</taxon>
        <taxon>Echinostomatoidea</taxon>
        <taxon>Fasciolidae</taxon>
        <taxon>Fasciolopsis</taxon>
    </lineage>
</organism>
<sequence length="157" mass="17795">MFSIDSRKKGTISIPQILLMLYSLIFTGAQHNNRLNYIDSVESYSNLCPLGQNHKTEPSVEPGLVNFVSKSHEFYSQFIFPMFSIDSRKKGTISIPQILLMLYSLIFTGAQHNNRLNYIDSVESYSNLCPLGQNHKTEPSVEPGLVNFVSKSHEFCN</sequence>
<dbReference type="AlphaFoldDB" id="A0A8E0RVQ4"/>
<dbReference type="OrthoDB" id="6220176at2759"/>
<gene>
    <name evidence="1" type="ORF">FBUS_05934</name>
</gene>
<proteinExistence type="predicted"/>
<evidence type="ECO:0000313" key="2">
    <source>
        <dbReference type="Proteomes" id="UP000728185"/>
    </source>
</evidence>
<evidence type="ECO:0000313" key="1">
    <source>
        <dbReference type="EMBL" id="KAA0193040.1"/>
    </source>
</evidence>
<reference evidence="1" key="1">
    <citation type="submission" date="2019-05" db="EMBL/GenBank/DDBJ databases">
        <title>Annotation for the trematode Fasciolopsis buski.</title>
        <authorList>
            <person name="Choi Y.-J."/>
        </authorList>
    </citation>
    <scope>NUCLEOTIDE SEQUENCE</scope>
    <source>
        <strain evidence="1">HT</strain>
        <tissue evidence="1">Whole worm</tissue>
    </source>
</reference>
<name>A0A8E0RVQ4_9TREM</name>